<dbReference type="Pfam" id="PF13715">
    <property type="entry name" value="CarbopepD_reg_2"/>
    <property type="match status" value="1"/>
</dbReference>
<protein>
    <submittedName>
        <fullName evidence="1">Carboxypeptidase-like regulatory domain-containing protein</fullName>
    </submittedName>
</protein>
<keyword evidence="1" id="KW-0121">Carboxypeptidase</keyword>
<gene>
    <name evidence="1" type="ORF">NM125_12595</name>
</gene>
<dbReference type="Proteomes" id="UP001139125">
    <property type="component" value="Unassembled WGS sequence"/>
</dbReference>
<proteinExistence type="predicted"/>
<dbReference type="GO" id="GO:0004180">
    <property type="term" value="F:carboxypeptidase activity"/>
    <property type="evidence" value="ECO:0007669"/>
    <property type="project" value="UniProtKB-KW"/>
</dbReference>
<comment type="caution">
    <text evidence="1">The sequence shown here is derived from an EMBL/GenBank/DDBJ whole genome shotgun (WGS) entry which is preliminary data.</text>
</comment>
<dbReference type="Gene3D" id="2.60.40.1120">
    <property type="entry name" value="Carboxypeptidase-like, regulatory domain"/>
    <property type="match status" value="1"/>
</dbReference>
<evidence type="ECO:0000313" key="1">
    <source>
        <dbReference type="EMBL" id="MCP9292418.1"/>
    </source>
</evidence>
<sequence>MAFPFVSVIGQSSQSITIQGRVLDKENGSPLVSAHVYISQTKVGTATDRNGEFSFTTKMSGEKTLVVSFLGFKTNAKLIDLDEEKTPLTFVFEMEPNQFDLDQVNVSTSNKEWLNNFGKFRRYFIGDDALAQQTSIENPWSISFETDKNDNLVATASQPLIVKNDALGYEIEIDLVNFTLYKNEDASAYTYYSSFTEMSPEKNSDINSWNTNRERAYKGSFEHFLISLYNDNLRVNDFEVVYLGSFDPFTINEFIKTTPEENITNEQGVKVYRLEDPVDVLYGDRNNNFHQRERSRITPLTEVGVFIVTEDGKLKNPKSLRLDGVWASHLIANLLPIEYYKN</sequence>
<name>A0A9X2L4W8_9BACT</name>
<keyword evidence="1" id="KW-0645">Protease</keyword>
<dbReference type="InterPro" id="IPR008969">
    <property type="entry name" value="CarboxyPept-like_regulatory"/>
</dbReference>
<dbReference type="AlphaFoldDB" id="A0A9X2L4W8"/>
<keyword evidence="1" id="KW-0378">Hydrolase</keyword>
<reference evidence="1" key="1">
    <citation type="submission" date="2022-06" db="EMBL/GenBank/DDBJ databases">
        <title>Gracilimonas sp. CAU 1638 isolated from sea sediment.</title>
        <authorList>
            <person name="Kim W."/>
        </authorList>
    </citation>
    <scope>NUCLEOTIDE SEQUENCE</scope>
    <source>
        <strain evidence="1">CAU 1638</strain>
    </source>
</reference>
<dbReference type="EMBL" id="JANDBC010000002">
    <property type="protein sequence ID" value="MCP9292418.1"/>
    <property type="molecule type" value="Genomic_DNA"/>
</dbReference>
<accession>A0A9X2L4W8</accession>
<organism evidence="1 2">
    <name type="scientific">Gracilimonas sediminicola</name>
    <dbReference type="NCBI Taxonomy" id="2952158"/>
    <lineage>
        <taxon>Bacteria</taxon>
        <taxon>Pseudomonadati</taxon>
        <taxon>Balneolota</taxon>
        <taxon>Balneolia</taxon>
        <taxon>Balneolales</taxon>
        <taxon>Balneolaceae</taxon>
        <taxon>Gracilimonas</taxon>
    </lineage>
</organism>
<keyword evidence="2" id="KW-1185">Reference proteome</keyword>
<dbReference type="RefSeq" id="WP_255135302.1">
    <property type="nucleotide sequence ID" value="NZ_JANDBC010000002.1"/>
</dbReference>
<dbReference type="SUPFAM" id="SSF49464">
    <property type="entry name" value="Carboxypeptidase regulatory domain-like"/>
    <property type="match status" value="1"/>
</dbReference>
<evidence type="ECO:0000313" key="2">
    <source>
        <dbReference type="Proteomes" id="UP001139125"/>
    </source>
</evidence>